<keyword evidence="2" id="KW-0328">Glycosyltransferase</keyword>
<feature type="transmembrane region" description="Helical" evidence="4">
    <location>
        <begin position="281"/>
        <end position="312"/>
    </location>
</feature>
<evidence type="ECO:0000256" key="4">
    <source>
        <dbReference type="SAM" id="Phobius"/>
    </source>
</evidence>
<feature type="transmembrane region" description="Helical" evidence="4">
    <location>
        <begin position="643"/>
        <end position="663"/>
    </location>
</feature>
<name>G8TSW2_SULAD</name>
<dbReference type="PATRIC" id="fig|679936.5.peg.2156"/>
<dbReference type="CDD" id="cd06427">
    <property type="entry name" value="CESA_like_2"/>
    <property type="match status" value="1"/>
</dbReference>
<dbReference type="SUPFAM" id="SSF53448">
    <property type="entry name" value="Nucleotide-diphospho-sugar transferases"/>
    <property type="match status" value="1"/>
</dbReference>
<keyword evidence="4" id="KW-0472">Membrane</keyword>
<keyword evidence="4" id="KW-0812">Transmembrane</keyword>
<dbReference type="InterPro" id="IPR037257">
    <property type="entry name" value="T2SS_E_N_sf"/>
</dbReference>
<sequence length="742" mass="83785">MSIRAFIPDLSIPFVSLKPYLNTETSRWQDPVDPTVSRIFDSELSRQWHMIPFQYAEGRYFVATSQPDTSRLNAIEQMLPGPVTFFLCSDDDLQATYDRVFGSPMLSAEQQLETVIRNQGSVDARALEKIKRQQAETGADLGPLLTSHNLINPWELAEALAEQYQLPLINLLHSTSPLADPTTWQAMPESFWRDHLIVPLELTFQELLIATAKPEDAAGLKMLETHFRRPVRVFVTGYRDVFHAFTQQFGTDHLMQSRTALLTSQPQNSAYRQVSTGQTAVLLGILLCLGLGLAFNAVVTGIVISLLIQIFYTGYNAFRLWMMYEAATNPPEVNVSTGELAALDPKTLPIYTILVPLYREANVLPTLVDALKRLEYPPDRLDVKLLLEEDDEDTIRAAKSAALPNYIELVLVPASQPRTKPKACNYGLARARGEYVVIYDAEDIPEPDQLLKAVAVLRSSPAEVVCVQAKLSYYNAFQNVLTKWFTVEYATWFDLMLPGLFAARMPIPLGGTSNHFKTAVLQSMGAWDPFNVTEDADLGIRLYKAGYRTVIMNSTTYEEANADLVNWIRQRSRWIKGYIQTSLVHLRSPRALKKALGWRGVMGFWGLVVGTPLTVLLNPLLWALTLSWYILGPNFSGKIFPGVVYYVAIANLFIGNFTFVYVNMISLAKREEWSLVIPALLSPFYWLLMSVAAWKGLWQLVSRPFYWEKTIHGLANNPIPPTRVEDRRIRPESAHVKKQVTL</sequence>
<dbReference type="PANTHER" id="PTHR43630:SF1">
    <property type="entry name" value="POLY-BETA-1,6-N-ACETYL-D-GLUCOSAMINE SYNTHASE"/>
    <property type="match status" value="1"/>
</dbReference>
<reference evidence="6 7" key="2">
    <citation type="journal article" date="2012" name="Stand. Genomic Sci.">
        <title>Complete genome sequence of the moderately thermophilic mineral-sulfide-oxidizing firmicute Sulfobacillus acidophilus type strain (NAL(T)).</title>
        <authorList>
            <person name="Anderson I."/>
            <person name="Chertkov O."/>
            <person name="Chen A."/>
            <person name="Saunders E."/>
            <person name="Lapidus A."/>
            <person name="Nolan M."/>
            <person name="Lucas S."/>
            <person name="Hammon N."/>
            <person name="Deshpande S."/>
            <person name="Cheng J.F."/>
            <person name="Han C."/>
            <person name="Tapia R."/>
            <person name="Goodwin L.A."/>
            <person name="Pitluck S."/>
            <person name="Liolios K."/>
            <person name="Pagani I."/>
            <person name="Ivanova N."/>
            <person name="Mikhailova N."/>
            <person name="Pati A."/>
            <person name="Palaniappan K."/>
            <person name="Land M."/>
            <person name="Pan C."/>
            <person name="Rohde M."/>
            <person name="Pukall R."/>
            <person name="Goker M."/>
            <person name="Detter J.C."/>
            <person name="Woyke T."/>
            <person name="Bristow J."/>
            <person name="Eisen J.A."/>
            <person name="Markowitz V."/>
            <person name="Hugenholtz P."/>
            <person name="Kyrpides N.C."/>
            <person name="Klenk H.P."/>
            <person name="Mavromatis K."/>
        </authorList>
    </citation>
    <scope>NUCLEOTIDE SEQUENCE [LARGE SCALE GENOMIC DNA]</scope>
    <source>
        <strain evidence="7">ATCC 700253 / DSM 10332 / NAL</strain>
    </source>
</reference>
<evidence type="ECO:0000313" key="6">
    <source>
        <dbReference type="EMBL" id="AEW05577.1"/>
    </source>
</evidence>
<dbReference type="Gene3D" id="3.90.550.10">
    <property type="entry name" value="Spore Coat Polysaccharide Biosynthesis Protein SpsA, Chain A"/>
    <property type="match status" value="1"/>
</dbReference>
<dbReference type="Pfam" id="PF13641">
    <property type="entry name" value="Glyco_tranf_2_3"/>
    <property type="match status" value="1"/>
</dbReference>
<dbReference type="EMBL" id="CP003179">
    <property type="protein sequence ID" value="AEW05577.1"/>
    <property type="molecule type" value="Genomic_DNA"/>
</dbReference>
<dbReference type="PANTHER" id="PTHR43630">
    <property type="entry name" value="POLY-BETA-1,6-N-ACETYL-D-GLUCOSAMINE SYNTHASE"/>
    <property type="match status" value="1"/>
</dbReference>
<protein>
    <submittedName>
        <fullName evidence="6">Glycosyl transferase family 2</fullName>
    </submittedName>
</protein>
<feature type="domain" description="Type II secretion system protein GspE N-terminal" evidence="5">
    <location>
        <begin position="27"/>
        <end position="104"/>
    </location>
</feature>
<dbReference type="HOGENOM" id="CLU_020629_0_0_9"/>
<feature type="transmembrane region" description="Helical" evidence="4">
    <location>
        <begin position="604"/>
        <end position="631"/>
    </location>
</feature>
<accession>G8TSW2</accession>
<feature type="transmembrane region" description="Helical" evidence="4">
    <location>
        <begin position="675"/>
        <end position="694"/>
    </location>
</feature>
<proteinExistence type="inferred from homology"/>
<comment type="similarity">
    <text evidence="1">Belongs to the glycosyltransferase 2 family.</text>
</comment>
<evidence type="ECO:0000313" key="7">
    <source>
        <dbReference type="Proteomes" id="UP000005439"/>
    </source>
</evidence>
<organism evidence="6 7">
    <name type="scientific">Sulfobacillus acidophilus (strain ATCC 700253 / DSM 10332 / NAL)</name>
    <dbReference type="NCBI Taxonomy" id="679936"/>
    <lineage>
        <taxon>Bacteria</taxon>
        <taxon>Bacillati</taxon>
        <taxon>Bacillota</taxon>
        <taxon>Clostridia</taxon>
        <taxon>Eubacteriales</taxon>
        <taxon>Clostridiales Family XVII. Incertae Sedis</taxon>
        <taxon>Sulfobacillus</taxon>
    </lineage>
</organism>
<evidence type="ECO:0000256" key="1">
    <source>
        <dbReference type="ARBA" id="ARBA00006739"/>
    </source>
</evidence>
<reference evidence="7" key="1">
    <citation type="submission" date="2011-12" db="EMBL/GenBank/DDBJ databases">
        <title>The complete genome of chromosome of Sulfobacillus acidophilus DSM 10332.</title>
        <authorList>
            <person name="Lucas S."/>
            <person name="Han J."/>
            <person name="Lapidus A."/>
            <person name="Bruce D."/>
            <person name="Goodwin L."/>
            <person name="Pitluck S."/>
            <person name="Peters L."/>
            <person name="Kyrpides N."/>
            <person name="Mavromatis K."/>
            <person name="Ivanova N."/>
            <person name="Mikhailova N."/>
            <person name="Chertkov O."/>
            <person name="Saunders E."/>
            <person name="Detter J.C."/>
            <person name="Tapia R."/>
            <person name="Han C."/>
            <person name="Land M."/>
            <person name="Hauser L."/>
            <person name="Markowitz V."/>
            <person name="Cheng J.-F."/>
            <person name="Hugenholtz P."/>
            <person name="Woyke T."/>
            <person name="Wu D."/>
            <person name="Pukall R."/>
            <person name="Gehrich-Schroeter G."/>
            <person name="Schneider S."/>
            <person name="Klenk H.-P."/>
            <person name="Eisen J.A."/>
        </authorList>
    </citation>
    <scope>NUCLEOTIDE SEQUENCE [LARGE SCALE GENOMIC DNA]</scope>
    <source>
        <strain evidence="7">ATCC 700253 / DSM 10332 / NAL</strain>
    </source>
</reference>
<dbReference type="KEGG" id="sap:Sulac_2091"/>
<dbReference type="AlphaFoldDB" id="G8TSW2"/>
<keyword evidence="4" id="KW-1133">Transmembrane helix</keyword>
<keyword evidence="3 6" id="KW-0808">Transferase</keyword>
<evidence type="ECO:0000256" key="2">
    <source>
        <dbReference type="ARBA" id="ARBA00022676"/>
    </source>
</evidence>
<dbReference type="InterPro" id="IPR029044">
    <property type="entry name" value="Nucleotide-diphossugar_trans"/>
</dbReference>
<dbReference type="Pfam" id="PF05157">
    <property type="entry name" value="MshEN"/>
    <property type="match status" value="2"/>
</dbReference>
<dbReference type="InterPro" id="IPR007831">
    <property type="entry name" value="T2SS_GspE_N"/>
</dbReference>
<dbReference type="Proteomes" id="UP000005439">
    <property type="component" value="Chromosome"/>
</dbReference>
<keyword evidence="7" id="KW-1185">Reference proteome</keyword>
<evidence type="ECO:0000256" key="3">
    <source>
        <dbReference type="ARBA" id="ARBA00022679"/>
    </source>
</evidence>
<dbReference type="Gene3D" id="3.30.300.160">
    <property type="entry name" value="Type II secretion system, protein E, N-terminal domain"/>
    <property type="match status" value="1"/>
</dbReference>
<gene>
    <name evidence="6" type="ordered locus">Sulac_2091</name>
</gene>
<dbReference type="GO" id="GO:0016757">
    <property type="term" value="F:glycosyltransferase activity"/>
    <property type="evidence" value="ECO:0007669"/>
    <property type="project" value="UniProtKB-KW"/>
</dbReference>
<dbReference type="STRING" id="679936.Sulac_2091"/>
<evidence type="ECO:0000259" key="5">
    <source>
        <dbReference type="Pfam" id="PF05157"/>
    </source>
</evidence>
<feature type="domain" description="Type II secretion system protein GspE N-terminal" evidence="5">
    <location>
        <begin position="165"/>
        <end position="252"/>
    </location>
</feature>
<dbReference type="SUPFAM" id="SSF160246">
    <property type="entry name" value="EspE N-terminal domain-like"/>
    <property type="match status" value="2"/>
</dbReference>